<feature type="domain" description="SHSP" evidence="3">
    <location>
        <begin position="32"/>
        <end position="148"/>
    </location>
</feature>
<evidence type="ECO:0000256" key="1">
    <source>
        <dbReference type="PROSITE-ProRule" id="PRU00285"/>
    </source>
</evidence>
<organism evidence="5">
    <name type="scientific">Thermorudis peleae</name>
    <dbReference type="NCBI Taxonomy" id="1382356"/>
    <lineage>
        <taxon>Bacteria</taxon>
        <taxon>Pseudomonadati</taxon>
        <taxon>Thermomicrobiota</taxon>
        <taxon>Thermomicrobia</taxon>
        <taxon>Thermomicrobia incertae sedis</taxon>
        <taxon>Thermorudis</taxon>
    </lineage>
</organism>
<dbReference type="PROSITE" id="PS01031">
    <property type="entry name" value="SHSP"/>
    <property type="match status" value="1"/>
</dbReference>
<dbReference type="InterPro" id="IPR008978">
    <property type="entry name" value="HSP20-like_chaperone"/>
</dbReference>
<dbReference type="PROSITE" id="PS51203">
    <property type="entry name" value="CS"/>
    <property type="match status" value="1"/>
</dbReference>
<comment type="similarity">
    <text evidence="1 2">Belongs to the small heat shock protein (HSP20) family.</text>
</comment>
<dbReference type="Gene3D" id="2.60.40.790">
    <property type="match status" value="1"/>
</dbReference>
<name>A0A831TI52_9BACT</name>
<evidence type="ECO:0000259" key="4">
    <source>
        <dbReference type="PROSITE" id="PS51203"/>
    </source>
</evidence>
<comment type="caution">
    <text evidence="5">The sequence shown here is derived from an EMBL/GenBank/DDBJ whole genome shotgun (WGS) entry which is preliminary data.</text>
</comment>
<dbReference type="CDD" id="cd06464">
    <property type="entry name" value="ACD_sHsps-like"/>
    <property type="match status" value="1"/>
</dbReference>
<protein>
    <submittedName>
        <fullName evidence="5">Hsp20/alpha crystallin family protein</fullName>
    </submittedName>
</protein>
<reference evidence="5" key="1">
    <citation type="journal article" date="2020" name="mSystems">
        <title>Genome- and Community-Level Interaction Insights into Carbon Utilization and Element Cycling Functions of Hydrothermarchaeota in Hydrothermal Sediment.</title>
        <authorList>
            <person name="Zhou Z."/>
            <person name="Liu Y."/>
            <person name="Xu W."/>
            <person name="Pan J."/>
            <person name="Luo Z.H."/>
            <person name="Li M."/>
        </authorList>
    </citation>
    <scope>NUCLEOTIDE SEQUENCE [LARGE SCALE GENOMIC DNA]</scope>
    <source>
        <strain evidence="5">SpSt-210</strain>
    </source>
</reference>
<dbReference type="InterPro" id="IPR031107">
    <property type="entry name" value="Small_HSP"/>
</dbReference>
<evidence type="ECO:0000256" key="2">
    <source>
        <dbReference type="RuleBase" id="RU003616"/>
    </source>
</evidence>
<gene>
    <name evidence="5" type="ORF">ENP34_15220</name>
</gene>
<sequence length="153" mass="17017">MMERWSPLAELDRIVSEMNRLLGETIERGRLLPRAFVSRPATDVYDTPEAVVIKLAVPGARPDDLEVTLEQNTVTVRGRYGYALSEEEAKRATWYRREIGTGQFAESIVLPAPVDAEHAQATVENGIVTLTFPKAEQARVKRIAVQAGQPRSS</sequence>
<dbReference type="InterPro" id="IPR007052">
    <property type="entry name" value="CS_dom"/>
</dbReference>
<dbReference type="PANTHER" id="PTHR11527">
    <property type="entry name" value="HEAT-SHOCK PROTEIN 20 FAMILY MEMBER"/>
    <property type="match status" value="1"/>
</dbReference>
<accession>A0A831TI52</accession>
<evidence type="ECO:0000313" key="5">
    <source>
        <dbReference type="EMBL" id="HEG92766.1"/>
    </source>
</evidence>
<dbReference type="AlphaFoldDB" id="A0A831TI52"/>
<dbReference type="SUPFAM" id="SSF49764">
    <property type="entry name" value="HSP20-like chaperones"/>
    <property type="match status" value="1"/>
</dbReference>
<dbReference type="Pfam" id="PF00011">
    <property type="entry name" value="HSP20"/>
    <property type="match status" value="1"/>
</dbReference>
<dbReference type="InterPro" id="IPR002068">
    <property type="entry name" value="A-crystallin/Hsp20_dom"/>
</dbReference>
<evidence type="ECO:0000259" key="3">
    <source>
        <dbReference type="PROSITE" id="PS01031"/>
    </source>
</evidence>
<proteinExistence type="inferred from homology"/>
<feature type="domain" description="CS" evidence="4">
    <location>
        <begin position="37"/>
        <end position="144"/>
    </location>
</feature>
<dbReference type="EMBL" id="DSIY01000355">
    <property type="protein sequence ID" value="HEG92766.1"/>
    <property type="molecule type" value="Genomic_DNA"/>
</dbReference>